<name>Q46NX3_CUPPJ</name>
<dbReference type="Gene3D" id="1.10.10.10">
    <property type="entry name" value="Winged helix-like DNA-binding domain superfamily/Winged helix DNA-binding domain"/>
    <property type="match status" value="1"/>
</dbReference>
<dbReference type="InterPro" id="IPR016032">
    <property type="entry name" value="Sig_transdc_resp-reg_C-effctor"/>
</dbReference>
<dbReference type="Gene3D" id="1.25.40.10">
    <property type="entry name" value="Tetratricopeptide repeat domain"/>
    <property type="match status" value="1"/>
</dbReference>
<dbReference type="InterPro" id="IPR051677">
    <property type="entry name" value="AfsR-DnrI-RedD_regulator"/>
</dbReference>
<dbReference type="InterPro" id="IPR011990">
    <property type="entry name" value="TPR-like_helical_dom_sf"/>
</dbReference>
<protein>
    <submittedName>
        <fullName evidence="1">Putative DNA-binding transcriptional activator of the SARP family</fullName>
    </submittedName>
</protein>
<accession>Q46NX3</accession>
<evidence type="ECO:0000313" key="1">
    <source>
        <dbReference type="EMBL" id="AAZ65161.1"/>
    </source>
</evidence>
<dbReference type="eggNOG" id="COG3629">
    <property type="taxonomic scope" value="Bacteria"/>
</dbReference>
<dbReference type="GO" id="GO:0003677">
    <property type="term" value="F:DNA binding"/>
    <property type="evidence" value="ECO:0007669"/>
    <property type="project" value="UniProtKB-KW"/>
</dbReference>
<dbReference type="AlphaFoldDB" id="Q46NX3"/>
<organism evidence="1">
    <name type="scientific">Cupriavidus pinatubonensis (strain JMP 134 / LMG 1197)</name>
    <name type="common">Cupriavidus necator (strain JMP 134)</name>
    <dbReference type="NCBI Taxonomy" id="264198"/>
    <lineage>
        <taxon>Bacteria</taxon>
        <taxon>Pseudomonadati</taxon>
        <taxon>Pseudomonadota</taxon>
        <taxon>Betaproteobacteria</taxon>
        <taxon>Burkholderiales</taxon>
        <taxon>Burkholderiaceae</taxon>
        <taxon>Cupriavidus</taxon>
    </lineage>
</organism>
<dbReference type="HOGENOM" id="CLU_1364876_0_0_4"/>
<keyword evidence="1" id="KW-0238">DNA-binding</keyword>
<sequence>MKVAPGGLDSLRATLHLTNDMTRLKIDVLGGLQIRLAGQQGSPAFPTRKSKAILVYLALSPGMLRSRAQLASVFWERSAEEQARASLRQTLSSLRRILPNAPPLLRAESDAVWLDEPSVEVDALQFRRLATDRSAASLANAVALYRGVLLDGFGLREEPFEQWMILERRWFHERAVDVLTELAGTMNDLARWTTPLLPQAEY</sequence>
<dbReference type="EMBL" id="CP000091">
    <property type="protein sequence ID" value="AAZ65161.1"/>
    <property type="molecule type" value="Genomic_DNA"/>
</dbReference>
<dbReference type="KEGG" id="reu:Reut_B5818"/>
<dbReference type="STRING" id="264198.Reut_B5818"/>
<dbReference type="GO" id="GO:0006355">
    <property type="term" value="P:regulation of DNA-templated transcription"/>
    <property type="evidence" value="ECO:0007669"/>
    <property type="project" value="InterPro"/>
</dbReference>
<dbReference type="PANTHER" id="PTHR35807">
    <property type="entry name" value="TRANSCRIPTIONAL REGULATOR REDD-RELATED"/>
    <property type="match status" value="1"/>
</dbReference>
<proteinExistence type="predicted"/>
<reference evidence="1" key="1">
    <citation type="submission" date="2005-08" db="EMBL/GenBank/DDBJ databases">
        <title>Complete sequence of chromosome 2 of Ralstonia eutropha JMP134.</title>
        <authorList>
            <person name="Copeland A."/>
            <person name="Lucas S."/>
            <person name="Lapidus A."/>
            <person name="Barry K."/>
            <person name="Detter J.C."/>
            <person name="Glavina T."/>
            <person name="Hammon N."/>
            <person name="Israni S."/>
            <person name="Pitluck S."/>
            <person name="Goltsman E."/>
            <person name="Martinez M."/>
            <person name="Schmutz J."/>
            <person name="Larimer F."/>
            <person name="Land M."/>
            <person name="Lykidis A."/>
            <person name="Richardson P."/>
        </authorList>
    </citation>
    <scope>NUCLEOTIDE SEQUENCE [LARGE SCALE GENOMIC DNA]</scope>
    <source>
        <strain evidence="1">JMP134</strain>
    </source>
</reference>
<dbReference type="OrthoDB" id="9045337at2"/>
<gene>
    <name evidence="1" type="ordered locus">Reut_B5818</name>
</gene>
<dbReference type="InterPro" id="IPR036388">
    <property type="entry name" value="WH-like_DNA-bd_sf"/>
</dbReference>
<dbReference type="SUPFAM" id="SSF46894">
    <property type="entry name" value="C-terminal effector domain of the bipartite response regulators"/>
    <property type="match status" value="1"/>
</dbReference>